<dbReference type="Proteomes" id="UP000220397">
    <property type="component" value="Unassembled WGS sequence"/>
</dbReference>
<evidence type="ECO:0000313" key="3">
    <source>
        <dbReference type="Proteomes" id="UP000220397"/>
    </source>
</evidence>
<dbReference type="RefSeq" id="WP_098368800.1">
    <property type="nucleotide sequence ID" value="NZ_JARSYC010000018.1"/>
</dbReference>
<reference evidence="2 3" key="1">
    <citation type="submission" date="2017-09" db="EMBL/GenBank/DDBJ databases">
        <title>Large-scale bioinformatics analysis of Bacillus genomes uncovers conserved roles of natural products in bacterial physiology.</title>
        <authorList>
            <consortium name="Agbiome Team Llc"/>
            <person name="Bleich R.M."/>
            <person name="Kirk G.J."/>
            <person name="Santa Maria K.C."/>
            <person name="Allen S.E."/>
            <person name="Farag S."/>
            <person name="Shank E.A."/>
            <person name="Bowers A."/>
        </authorList>
    </citation>
    <scope>NUCLEOTIDE SEQUENCE [LARGE SCALE GENOMIC DNA]</scope>
    <source>
        <strain evidence="2 3">AFS015413</strain>
    </source>
</reference>
<gene>
    <name evidence="2" type="ORF">CN398_09375</name>
</gene>
<feature type="transmembrane region" description="Helical" evidence="1">
    <location>
        <begin position="7"/>
        <end position="24"/>
    </location>
</feature>
<dbReference type="AlphaFoldDB" id="A0A9X6VCB0"/>
<evidence type="ECO:0000313" key="2">
    <source>
        <dbReference type="EMBL" id="PFB07934.1"/>
    </source>
</evidence>
<evidence type="ECO:0000256" key="1">
    <source>
        <dbReference type="SAM" id="Phobius"/>
    </source>
</evidence>
<keyword evidence="1" id="KW-1133">Transmembrane helix</keyword>
<keyword evidence="1" id="KW-0472">Membrane</keyword>
<protein>
    <submittedName>
        <fullName evidence="2">Uncharacterized protein</fullName>
    </submittedName>
</protein>
<name>A0A9X6VCB0_BACTU</name>
<organism evidence="2 3">
    <name type="scientific">Bacillus thuringiensis</name>
    <dbReference type="NCBI Taxonomy" id="1428"/>
    <lineage>
        <taxon>Bacteria</taxon>
        <taxon>Bacillati</taxon>
        <taxon>Bacillota</taxon>
        <taxon>Bacilli</taxon>
        <taxon>Bacillales</taxon>
        <taxon>Bacillaceae</taxon>
        <taxon>Bacillus</taxon>
        <taxon>Bacillus cereus group</taxon>
    </lineage>
</organism>
<comment type="caution">
    <text evidence="2">The sequence shown here is derived from an EMBL/GenBank/DDBJ whole genome shotgun (WGS) entry which is preliminary data.</text>
</comment>
<keyword evidence="1" id="KW-0812">Transmembrane</keyword>
<feature type="transmembrane region" description="Helical" evidence="1">
    <location>
        <begin position="30"/>
        <end position="52"/>
    </location>
</feature>
<accession>A0A9X6VCB0</accession>
<dbReference type="EMBL" id="NTUS01000026">
    <property type="protein sequence ID" value="PFB07934.1"/>
    <property type="molecule type" value="Genomic_DNA"/>
</dbReference>
<proteinExistence type="predicted"/>
<sequence>MSELIESILVYVVIVFICFLIAWFTKSEAFSVVTFIMIIGAPISIPMGYIWLEYGDMEKKVVEIFGEDIQKEYVKNENKLIVKNKEGIYEIYYDKNKKIDLIKNITKNKQDEEKQREKTKEILRNL</sequence>